<sequence>MKISSLVTLLSFLLIAFATKPLLAQDAHRQAAHHHQPLIDIDDNEVESTLDYYVVSAIRGAGGGGLSLFPGRNGLCPLDVRQENLDLQRGIRIRFSPVDNSTIVRESTDLNVRFVTETRCNEPTVWKVDNYDDSRGKWFITTGGEEGNPGAQTLQNWFKLERIGSSPGTYKIVHCPSVCGSCVKLCSNVGIDYEGSARRLVLATNEERVFAVRLILAKERSMYC</sequence>
<comment type="caution">
    <text evidence="1">The sequence shown here is derived from an EMBL/GenBank/DDBJ whole genome shotgun (WGS) entry which is preliminary data.</text>
</comment>
<keyword evidence="2" id="KW-1185">Reference proteome</keyword>
<organism evidence="1 2">
    <name type="scientific">Melia azedarach</name>
    <name type="common">Chinaberry tree</name>
    <dbReference type="NCBI Taxonomy" id="155640"/>
    <lineage>
        <taxon>Eukaryota</taxon>
        <taxon>Viridiplantae</taxon>
        <taxon>Streptophyta</taxon>
        <taxon>Embryophyta</taxon>
        <taxon>Tracheophyta</taxon>
        <taxon>Spermatophyta</taxon>
        <taxon>Magnoliopsida</taxon>
        <taxon>eudicotyledons</taxon>
        <taxon>Gunneridae</taxon>
        <taxon>Pentapetalae</taxon>
        <taxon>rosids</taxon>
        <taxon>malvids</taxon>
        <taxon>Sapindales</taxon>
        <taxon>Meliaceae</taxon>
        <taxon>Melia</taxon>
    </lineage>
</organism>
<name>A0ACC1XS18_MELAZ</name>
<protein>
    <submittedName>
        <fullName evidence="1">Trypsin inhibitor</fullName>
    </submittedName>
</protein>
<gene>
    <name evidence="1" type="ORF">OWV82_015752</name>
</gene>
<dbReference type="EMBL" id="CM051401">
    <property type="protein sequence ID" value="KAJ4713697.1"/>
    <property type="molecule type" value="Genomic_DNA"/>
</dbReference>
<proteinExistence type="predicted"/>
<dbReference type="Proteomes" id="UP001164539">
    <property type="component" value="Chromosome 8"/>
</dbReference>
<evidence type="ECO:0000313" key="1">
    <source>
        <dbReference type="EMBL" id="KAJ4713697.1"/>
    </source>
</evidence>
<reference evidence="1 2" key="1">
    <citation type="journal article" date="2023" name="Science">
        <title>Complex scaffold remodeling in plant triterpene biosynthesis.</title>
        <authorList>
            <person name="De La Pena R."/>
            <person name="Hodgson H."/>
            <person name="Liu J.C."/>
            <person name="Stephenson M.J."/>
            <person name="Martin A.C."/>
            <person name="Owen C."/>
            <person name="Harkess A."/>
            <person name="Leebens-Mack J."/>
            <person name="Jimenez L.E."/>
            <person name="Osbourn A."/>
            <person name="Sattely E.S."/>
        </authorList>
    </citation>
    <scope>NUCLEOTIDE SEQUENCE [LARGE SCALE GENOMIC DNA]</scope>
    <source>
        <strain evidence="2">cv. JPN11</strain>
        <tissue evidence="1">Leaf</tissue>
    </source>
</reference>
<accession>A0ACC1XS18</accession>
<evidence type="ECO:0000313" key="2">
    <source>
        <dbReference type="Proteomes" id="UP001164539"/>
    </source>
</evidence>